<dbReference type="EMBL" id="JBANRG010000008">
    <property type="protein sequence ID" value="KAK7464143.1"/>
    <property type="molecule type" value="Genomic_DNA"/>
</dbReference>
<sequence length="87" mass="9803">MITLSLYKSVLPGGQHADGLTENALIILADGIYLELISFIHPPEFYGPPQSPERQRRDNHWWAHKTPGWIDFVFSINSTSSPPLTSK</sequence>
<evidence type="ECO:0000313" key="2">
    <source>
        <dbReference type="EMBL" id="KAK7464143.1"/>
    </source>
</evidence>
<dbReference type="InterPro" id="IPR029068">
    <property type="entry name" value="Glyas_Bleomycin-R_OHBP_Dase"/>
</dbReference>
<name>A0ABR1JT33_9AGAR</name>
<keyword evidence="3" id="KW-1185">Reference proteome</keyword>
<dbReference type="PANTHER" id="PTHR40265">
    <property type="entry name" value="BLL2707 PROTEIN"/>
    <property type="match status" value="1"/>
</dbReference>
<feature type="domain" description="Glyoxalase-like" evidence="1">
    <location>
        <begin position="10"/>
        <end position="78"/>
    </location>
</feature>
<evidence type="ECO:0000313" key="3">
    <source>
        <dbReference type="Proteomes" id="UP001498398"/>
    </source>
</evidence>
<dbReference type="Proteomes" id="UP001498398">
    <property type="component" value="Unassembled WGS sequence"/>
</dbReference>
<dbReference type="Gene3D" id="3.10.180.10">
    <property type="entry name" value="2,3-Dihydroxybiphenyl 1,2-Dioxygenase, domain 1"/>
    <property type="match status" value="1"/>
</dbReference>
<accession>A0ABR1JT33</accession>
<dbReference type="InterPro" id="IPR025870">
    <property type="entry name" value="Glyoxalase-like_dom"/>
</dbReference>
<reference evidence="2 3" key="1">
    <citation type="submission" date="2024-01" db="EMBL/GenBank/DDBJ databases">
        <title>A draft genome for the cacao thread blight pathogen Marasmiellus scandens.</title>
        <authorList>
            <person name="Baruah I.K."/>
            <person name="Leung J."/>
            <person name="Bukari Y."/>
            <person name="Amoako-Attah I."/>
            <person name="Meinhardt L.W."/>
            <person name="Bailey B.A."/>
            <person name="Cohen S.P."/>
        </authorList>
    </citation>
    <scope>NUCLEOTIDE SEQUENCE [LARGE SCALE GENOMIC DNA]</scope>
    <source>
        <strain evidence="2 3">GH-19</strain>
    </source>
</reference>
<comment type="caution">
    <text evidence="2">The sequence shown here is derived from an EMBL/GenBank/DDBJ whole genome shotgun (WGS) entry which is preliminary data.</text>
</comment>
<organism evidence="2 3">
    <name type="scientific">Marasmiellus scandens</name>
    <dbReference type="NCBI Taxonomy" id="2682957"/>
    <lineage>
        <taxon>Eukaryota</taxon>
        <taxon>Fungi</taxon>
        <taxon>Dikarya</taxon>
        <taxon>Basidiomycota</taxon>
        <taxon>Agaricomycotina</taxon>
        <taxon>Agaricomycetes</taxon>
        <taxon>Agaricomycetidae</taxon>
        <taxon>Agaricales</taxon>
        <taxon>Marasmiineae</taxon>
        <taxon>Omphalotaceae</taxon>
        <taxon>Marasmiellus</taxon>
    </lineage>
</organism>
<evidence type="ECO:0000259" key="1">
    <source>
        <dbReference type="Pfam" id="PF13468"/>
    </source>
</evidence>
<dbReference type="PANTHER" id="PTHR40265:SF1">
    <property type="entry name" value="GLYOXALASE-LIKE DOMAIN-CONTAINING PROTEIN"/>
    <property type="match status" value="1"/>
</dbReference>
<gene>
    <name evidence="2" type="ORF">VKT23_006308</name>
</gene>
<dbReference type="Pfam" id="PF13468">
    <property type="entry name" value="Glyoxalase_3"/>
    <property type="match status" value="1"/>
</dbReference>
<proteinExistence type="predicted"/>
<protein>
    <recommendedName>
        <fullName evidence="1">Glyoxalase-like domain-containing protein</fullName>
    </recommendedName>
</protein>